<keyword evidence="3" id="KW-1185">Reference proteome</keyword>
<feature type="compositionally biased region" description="Basic and acidic residues" evidence="1">
    <location>
        <begin position="1"/>
        <end position="14"/>
    </location>
</feature>
<gene>
    <name evidence="2" type="ORF">LIER_00985</name>
</gene>
<proteinExistence type="predicted"/>
<dbReference type="EMBL" id="BAABME010000089">
    <property type="protein sequence ID" value="GAA0139446.1"/>
    <property type="molecule type" value="Genomic_DNA"/>
</dbReference>
<sequence length="97" mass="11210">MPSPKELPDKREGELTLSSRPRTLLSRDWERSHAGGNDAPYIYQVYEKDGPGGSHRRISIPDVASYAHYRRPSVPSPVEEYGRRSRLHMKIEDRYSL</sequence>
<protein>
    <submittedName>
        <fullName evidence="2">Uncharacterized protein</fullName>
    </submittedName>
</protein>
<reference evidence="2 3" key="1">
    <citation type="submission" date="2024-01" db="EMBL/GenBank/DDBJ databases">
        <title>The complete chloroplast genome sequence of Lithospermum erythrorhizon: insights into the phylogenetic relationship among Boraginaceae species and the maternal lineages of purple gromwells.</title>
        <authorList>
            <person name="Okada T."/>
            <person name="Watanabe K."/>
        </authorList>
    </citation>
    <scope>NUCLEOTIDE SEQUENCE [LARGE SCALE GENOMIC DNA]</scope>
</reference>
<name>A0AAV3NLR7_LITER</name>
<comment type="caution">
    <text evidence="2">The sequence shown here is derived from an EMBL/GenBank/DDBJ whole genome shotgun (WGS) entry which is preliminary data.</text>
</comment>
<feature type="region of interest" description="Disordered" evidence="1">
    <location>
        <begin position="1"/>
        <end position="37"/>
    </location>
</feature>
<evidence type="ECO:0000313" key="3">
    <source>
        <dbReference type="Proteomes" id="UP001454036"/>
    </source>
</evidence>
<accession>A0AAV3NLR7</accession>
<evidence type="ECO:0000256" key="1">
    <source>
        <dbReference type="SAM" id="MobiDB-lite"/>
    </source>
</evidence>
<evidence type="ECO:0000313" key="2">
    <source>
        <dbReference type="EMBL" id="GAA0139446.1"/>
    </source>
</evidence>
<dbReference type="Proteomes" id="UP001454036">
    <property type="component" value="Unassembled WGS sequence"/>
</dbReference>
<organism evidence="2 3">
    <name type="scientific">Lithospermum erythrorhizon</name>
    <name type="common">Purple gromwell</name>
    <name type="synonym">Lithospermum officinale var. erythrorhizon</name>
    <dbReference type="NCBI Taxonomy" id="34254"/>
    <lineage>
        <taxon>Eukaryota</taxon>
        <taxon>Viridiplantae</taxon>
        <taxon>Streptophyta</taxon>
        <taxon>Embryophyta</taxon>
        <taxon>Tracheophyta</taxon>
        <taxon>Spermatophyta</taxon>
        <taxon>Magnoliopsida</taxon>
        <taxon>eudicotyledons</taxon>
        <taxon>Gunneridae</taxon>
        <taxon>Pentapetalae</taxon>
        <taxon>asterids</taxon>
        <taxon>lamiids</taxon>
        <taxon>Boraginales</taxon>
        <taxon>Boraginaceae</taxon>
        <taxon>Boraginoideae</taxon>
        <taxon>Lithospermeae</taxon>
        <taxon>Lithospermum</taxon>
    </lineage>
</organism>
<feature type="compositionally biased region" description="Low complexity" evidence="1">
    <location>
        <begin position="15"/>
        <end position="24"/>
    </location>
</feature>
<dbReference type="AlphaFoldDB" id="A0AAV3NLR7"/>